<gene>
    <name evidence="2" type="ORF">AOQ84DRAFT_361694</name>
</gene>
<keyword evidence="3" id="KW-1185">Reference proteome</keyword>
<protein>
    <submittedName>
        <fullName evidence="2">Uncharacterized protein</fullName>
    </submittedName>
</protein>
<proteinExistence type="predicted"/>
<evidence type="ECO:0000256" key="1">
    <source>
        <dbReference type="SAM" id="MobiDB-lite"/>
    </source>
</evidence>
<evidence type="ECO:0000313" key="2">
    <source>
        <dbReference type="EMBL" id="OCL11233.1"/>
    </source>
</evidence>
<name>A0A8E2F789_9PEZI</name>
<dbReference type="AlphaFoldDB" id="A0A8E2F789"/>
<feature type="region of interest" description="Disordered" evidence="1">
    <location>
        <begin position="1"/>
        <end position="42"/>
    </location>
</feature>
<accession>A0A8E2F789</accession>
<dbReference type="EMBL" id="KV749092">
    <property type="protein sequence ID" value="OCL11233.1"/>
    <property type="molecule type" value="Genomic_DNA"/>
</dbReference>
<evidence type="ECO:0000313" key="3">
    <source>
        <dbReference type="Proteomes" id="UP000250140"/>
    </source>
</evidence>
<sequence>MAINLTPPKYSQQDSPTHAQLPPSSHISTRLTPPPPSPVPSRNWLARLLRISLMHNHPKRSSPPNPAVGNVDRCQGLNMSLAAAVPAAHPTPAPAPATKQGPANWTFLTPELRSTDCIHNVVGFVSQHHTDWIAVRPSSSALSKSTPFLRHLTRPVCVTLSPSQ</sequence>
<organism evidence="2 3">
    <name type="scientific">Glonium stellatum</name>
    <dbReference type="NCBI Taxonomy" id="574774"/>
    <lineage>
        <taxon>Eukaryota</taxon>
        <taxon>Fungi</taxon>
        <taxon>Dikarya</taxon>
        <taxon>Ascomycota</taxon>
        <taxon>Pezizomycotina</taxon>
        <taxon>Dothideomycetes</taxon>
        <taxon>Pleosporomycetidae</taxon>
        <taxon>Gloniales</taxon>
        <taxon>Gloniaceae</taxon>
        <taxon>Glonium</taxon>
    </lineage>
</organism>
<feature type="compositionally biased region" description="Polar residues" evidence="1">
    <location>
        <begin position="9"/>
        <end position="31"/>
    </location>
</feature>
<dbReference type="Proteomes" id="UP000250140">
    <property type="component" value="Unassembled WGS sequence"/>
</dbReference>
<reference evidence="2 3" key="1">
    <citation type="journal article" date="2016" name="Nat. Commun.">
        <title>Ectomycorrhizal ecology is imprinted in the genome of the dominant symbiotic fungus Cenococcum geophilum.</title>
        <authorList>
            <consortium name="DOE Joint Genome Institute"/>
            <person name="Peter M."/>
            <person name="Kohler A."/>
            <person name="Ohm R.A."/>
            <person name="Kuo A."/>
            <person name="Krutzmann J."/>
            <person name="Morin E."/>
            <person name="Arend M."/>
            <person name="Barry K.W."/>
            <person name="Binder M."/>
            <person name="Choi C."/>
            <person name="Clum A."/>
            <person name="Copeland A."/>
            <person name="Grisel N."/>
            <person name="Haridas S."/>
            <person name="Kipfer T."/>
            <person name="LaButti K."/>
            <person name="Lindquist E."/>
            <person name="Lipzen A."/>
            <person name="Maire R."/>
            <person name="Meier B."/>
            <person name="Mihaltcheva S."/>
            <person name="Molinier V."/>
            <person name="Murat C."/>
            <person name="Poggeler S."/>
            <person name="Quandt C.A."/>
            <person name="Sperisen C."/>
            <person name="Tritt A."/>
            <person name="Tisserant E."/>
            <person name="Crous P.W."/>
            <person name="Henrissat B."/>
            <person name="Nehls U."/>
            <person name="Egli S."/>
            <person name="Spatafora J.W."/>
            <person name="Grigoriev I.V."/>
            <person name="Martin F.M."/>
        </authorList>
    </citation>
    <scope>NUCLEOTIDE SEQUENCE [LARGE SCALE GENOMIC DNA]</scope>
    <source>
        <strain evidence="2 3">CBS 207.34</strain>
    </source>
</reference>